<dbReference type="InterPro" id="IPR001461">
    <property type="entry name" value="Aspartic_peptidase_A1"/>
</dbReference>
<dbReference type="GeneID" id="8047307"/>
<dbReference type="CDD" id="cd05474">
    <property type="entry name" value="SAP_like"/>
    <property type="match status" value="1"/>
</dbReference>
<keyword evidence="5" id="KW-0964">Secreted</keyword>
<gene>
    <name evidence="18" type="primary">SAP9</name>
    <name evidence="17" type="ordered locus">Cd36_83850</name>
    <name evidence="18" type="ORF">CD36_83850</name>
</gene>
<evidence type="ECO:0000256" key="13">
    <source>
        <dbReference type="RuleBase" id="RU000454"/>
    </source>
</evidence>
<reference evidence="18 19" key="1">
    <citation type="journal article" date="2009" name="Genome Res.">
        <title>Comparative genomics of the fungal pathogens Candida dubliniensis and Candida albicans.</title>
        <authorList>
            <person name="Jackson A.P."/>
            <person name="Gamble J.A."/>
            <person name="Yeomans T."/>
            <person name="Moran G.P."/>
            <person name="Saunders D."/>
            <person name="Harris D."/>
            <person name="Aslett M."/>
            <person name="Barrell J.F."/>
            <person name="Butler G."/>
            <person name="Citiulo F."/>
            <person name="Coleman D.C."/>
            <person name="de Groot P.W.J."/>
            <person name="Goodwin T.J."/>
            <person name="Quail M.A."/>
            <person name="McQuillan J."/>
            <person name="Munro C.A."/>
            <person name="Pain A."/>
            <person name="Poulter R.T."/>
            <person name="Rajandream M.A."/>
            <person name="Renauld H."/>
            <person name="Spiering M.J."/>
            <person name="Tivey A."/>
            <person name="Gow N.A.R."/>
            <person name="Barrell B."/>
            <person name="Sullivan D.J."/>
            <person name="Berriman M."/>
        </authorList>
    </citation>
    <scope>NUCLEOTIDE SEQUENCE [LARGE SCALE GENOMIC DNA]</scope>
    <source>
        <strain evidence="19">CD36 / ATCC MYA-646 / CBS 7987 / NCPF 3949 / NRRL Y-17841</strain>
    </source>
</reference>
<dbReference type="PANTHER" id="PTHR47966:SF65">
    <property type="entry name" value="ASPARTIC-TYPE ENDOPEPTIDASE"/>
    <property type="match status" value="1"/>
</dbReference>
<dbReference type="eggNOG" id="KOG1339">
    <property type="taxonomic scope" value="Eukaryota"/>
</dbReference>
<evidence type="ECO:0000256" key="5">
    <source>
        <dbReference type="ARBA" id="ARBA00022525"/>
    </source>
</evidence>
<dbReference type="RefSeq" id="XP_002419306.1">
    <property type="nucleotide sequence ID" value="XM_002419261.1"/>
</dbReference>
<evidence type="ECO:0000256" key="14">
    <source>
        <dbReference type="SAM" id="MobiDB-lite"/>
    </source>
</evidence>
<evidence type="ECO:0000256" key="8">
    <source>
        <dbReference type="ARBA" id="ARBA00022750"/>
    </source>
</evidence>
<dbReference type="VEuPathDB" id="FungiDB:CD36_83850"/>
<keyword evidence="11" id="KW-1015">Disulfide bond</keyword>
<dbReference type="InterPro" id="IPR033876">
    <property type="entry name" value="SAP-like"/>
</dbReference>
<accession>B9WDY9</accession>
<dbReference type="AlphaFoldDB" id="B9WDY9"/>
<protein>
    <recommendedName>
        <fullName evidence="4">candidapepsin</fullName>
        <ecNumber evidence="4">3.4.23.24</ecNumber>
    </recommendedName>
</protein>
<proteinExistence type="inferred from homology"/>
<dbReference type="FunFam" id="2.40.70.10:FF:000023">
    <property type="entry name" value="Aspartic protease"/>
    <property type="match status" value="1"/>
</dbReference>
<evidence type="ECO:0000256" key="1">
    <source>
        <dbReference type="ARBA" id="ARBA00001675"/>
    </source>
</evidence>
<dbReference type="Pfam" id="PF00026">
    <property type="entry name" value="Asp"/>
    <property type="match status" value="2"/>
</dbReference>
<feature type="region of interest" description="Disordered" evidence="14">
    <location>
        <begin position="500"/>
        <end position="523"/>
    </location>
</feature>
<sequence length="549" mass="58871">MRLNSVALLSLVATALATTAPFKIDFEVRRGSSKDDLSPDDDSNPRFVKRDGSLDMTLTNKQTFYMATLKIGSNEDENRVLVDTGSSDLWVMSHDLKCVSAPSSKRHERSFGHGTGVKLNERELLQKRKNLYQPSKTIETDEEKDSSDKIHNKIFGFGSVYSTIYITEGPGAYSTFSPFVGTEGGSNGSGGSNTCTSYGSFNTENSDTFKENNTYPFQIQYADDTSAIGIWGYDDVVISNVTVKDLSFAIANETSSDVGVLGIGLPGLEVTSQYGHTYQNLPLKLKADGIIAKSLYSLYLNSADAKAGSILFGAIDHAKYQGDLVTVKMMRTYSQISYPVRIQVPVSKIDVEGSSGSTTNILASTTGAVLDTGSTLSYVFSDTLESLGKALNGQYSRSVGAYIVNCNLADSSKTVDIEFGGNKTIKVPVSDLVLQAGRSTCILGVMLQSSSSSYMLFGDNILRSAYIVYNLDDYEVSLAQVSYTDKESIEVIGASGITNSSGTGTTSSSGSRTSGSSTSTSTRHSAGSIIAKPMYELLLSLLVAYCVLV</sequence>
<dbReference type="PANTHER" id="PTHR47966">
    <property type="entry name" value="BETA-SITE APP-CLEAVING ENZYME, ISOFORM A-RELATED"/>
    <property type="match status" value="1"/>
</dbReference>
<evidence type="ECO:0000256" key="6">
    <source>
        <dbReference type="ARBA" id="ARBA00022670"/>
    </source>
</evidence>
<evidence type="ECO:0000256" key="4">
    <source>
        <dbReference type="ARBA" id="ARBA00013207"/>
    </source>
</evidence>
<organism evidence="18 19">
    <name type="scientific">Candida dubliniensis (strain CD36 / ATCC MYA-646 / CBS 7987 / NCPF 3949 / NRRL Y-17841)</name>
    <name type="common">Yeast</name>
    <dbReference type="NCBI Taxonomy" id="573826"/>
    <lineage>
        <taxon>Eukaryota</taxon>
        <taxon>Fungi</taxon>
        <taxon>Dikarya</taxon>
        <taxon>Ascomycota</taxon>
        <taxon>Saccharomycotina</taxon>
        <taxon>Pichiomycetes</taxon>
        <taxon>Debaryomycetaceae</taxon>
        <taxon>Candida/Lodderomyces clade</taxon>
        <taxon>Candida</taxon>
    </lineage>
</organism>
<dbReference type="PROSITE" id="PS51767">
    <property type="entry name" value="PEPTIDASE_A1"/>
    <property type="match status" value="1"/>
</dbReference>
<evidence type="ECO:0000256" key="2">
    <source>
        <dbReference type="ARBA" id="ARBA00004613"/>
    </source>
</evidence>
<feature type="chain" id="PRO_5002892627" description="candidapepsin" evidence="15">
    <location>
        <begin position="18"/>
        <end position="549"/>
    </location>
</feature>
<evidence type="ECO:0000259" key="16">
    <source>
        <dbReference type="PROSITE" id="PS51767"/>
    </source>
</evidence>
<dbReference type="InterPro" id="IPR021109">
    <property type="entry name" value="Peptidase_aspartic_dom_sf"/>
</dbReference>
<dbReference type="Gene3D" id="2.40.70.10">
    <property type="entry name" value="Acid Proteases"/>
    <property type="match status" value="2"/>
</dbReference>
<feature type="domain" description="Peptidase A1" evidence="16">
    <location>
        <begin position="65"/>
        <end position="479"/>
    </location>
</feature>
<keyword evidence="8 13" id="KW-0064">Aspartyl protease</keyword>
<evidence type="ECO:0000256" key="12">
    <source>
        <dbReference type="PIRSR" id="PIRSR601461-1"/>
    </source>
</evidence>
<keyword evidence="19" id="KW-1185">Reference proteome</keyword>
<evidence type="ECO:0000256" key="11">
    <source>
        <dbReference type="ARBA" id="ARBA00023157"/>
    </source>
</evidence>
<evidence type="ECO:0000313" key="17">
    <source>
        <dbReference type="CGD" id="CAL0000168109"/>
    </source>
</evidence>
<comment type="subcellular location">
    <subcellularLocation>
        <location evidence="2">Secreted</location>
    </subcellularLocation>
</comment>
<dbReference type="GO" id="GO:0004190">
    <property type="term" value="F:aspartic-type endopeptidase activity"/>
    <property type="evidence" value="ECO:0007669"/>
    <property type="project" value="UniProtKB-KW"/>
</dbReference>
<evidence type="ECO:0000256" key="9">
    <source>
        <dbReference type="ARBA" id="ARBA00022801"/>
    </source>
</evidence>
<dbReference type="GO" id="GO:0006508">
    <property type="term" value="P:proteolysis"/>
    <property type="evidence" value="ECO:0007669"/>
    <property type="project" value="UniProtKB-KW"/>
</dbReference>
<dbReference type="HOGENOM" id="CLU_013253_9_1_1"/>
<dbReference type="KEGG" id="cdu:CD36_83850"/>
<evidence type="ECO:0000313" key="18">
    <source>
        <dbReference type="EMBL" id="CAX42898.1"/>
    </source>
</evidence>
<dbReference type="PRINTS" id="PR00792">
    <property type="entry name" value="PEPSIN"/>
</dbReference>
<evidence type="ECO:0000256" key="15">
    <source>
        <dbReference type="SAM" id="SignalP"/>
    </source>
</evidence>
<dbReference type="InterPro" id="IPR033121">
    <property type="entry name" value="PEPTIDASE_A1"/>
</dbReference>
<evidence type="ECO:0000256" key="3">
    <source>
        <dbReference type="ARBA" id="ARBA00007447"/>
    </source>
</evidence>
<dbReference type="SUPFAM" id="SSF50630">
    <property type="entry name" value="Acid proteases"/>
    <property type="match status" value="1"/>
</dbReference>
<dbReference type="InterPro" id="IPR001969">
    <property type="entry name" value="Aspartic_peptidase_AS"/>
</dbReference>
<dbReference type="OrthoDB" id="771136at2759"/>
<feature type="signal peptide" evidence="15">
    <location>
        <begin position="1"/>
        <end position="17"/>
    </location>
</feature>
<dbReference type="CGD" id="CAL0000168109">
    <property type="gene designation" value="Cd36_83850"/>
</dbReference>
<keyword evidence="9 13" id="KW-0378">Hydrolase</keyword>
<dbReference type="PROSITE" id="PS00141">
    <property type="entry name" value="ASP_PROTEASE"/>
    <property type="match status" value="2"/>
</dbReference>
<dbReference type="EC" id="3.4.23.24" evidence="4"/>
<evidence type="ECO:0000256" key="10">
    <source>
        <dbReference type="ARBA" id="ARBA00023145"/>
    </source>
</evidence>
<dbReference type="Proteomes" id="UP000002605">
    <property type="component" value="Chromosome 3"/>
</dbReference>
<feature type="active site" evidence="12">
    <location>
        <position position="83"/>
    </location>
</feature>
<name>B9WDY9_CANDC</name>
<comment type="similarity">
    <text evidence="3 13">Belongs to the peptidase A1 family.</text>
</comment>
<keyword evidence="6 13" id="KW-0645">Protease</keyword>
<comment type="catalytic activity">
    <reaction evidence="1">
        <text>Preferential cleavage at the carboxyl of hydrophobic amino acids, but fails to cleave 15-Leu-|-Tyr-16, 16-Tyr-|-Leu-17 and 24-Phe-|-Phe-25 of insulin B chain. Activates trypsinogen, and degrades keratin.</text>
        <dbReference type="EC" id="3.4.23.24"/>
    </reaction>
</comment>
<feature type="active site" evidence="12">
    <location>
        <position position="371"/>
    </location>
</feature>
<keyword evidence="10" id="KW-0865">Zymogen</keyword>
<evidence type="ECO:0000256" key="7">
    <source>
        <dbReference type="ARBA" id="ARBA00022729"/>
    </source>
</evidence>
<dbReference type="MEROPS" id="A01.067"/>
<evidence type="ECO:0000313" key="19">
    <source>
        <dbReference type="Proteomes" id="UP000002605"/>
    </source>
</evidence>
<dbReference type="EMBL" id="FM992690">
    <property type="protein sequence ID" value="CAX42898.1"/>
    <property type="molecule type" value="Genomic_DNA"/>
</dbReference>
<keyword evidence="7 15" id="KW-0732">Signal</keyword>
<dbReference type="GO" id="GO:0005576">
    <property type="term" value="C:extracellular region"/>
    <property type="evidence" value="ECO:0007669"/>
    <property type="project" value="UniProtKB-SubCell"/>
</dbReference>